<gene>
    <name evidence="1" type="ORF">ACG0Z3_04270</name>
</gene>
<dbReference type="Proteomes" id="UP001606301">
    <property type="component" value="Unassembled WGS sequence"/>
</dbReference>
<keyword evidence="2" id="KW-1185">Reference proteome</keyword>
<evidence type="ECO:0000313" key="2">
    <source>
        <dbReference type="Proteomes" id="UP001606301"/>
    </source>
</evidence>
<organism evidence="1 2">
    <name type="scientific">Pelomonas margarita</name>
    <dbReference type="NCBI Taxonomy" id="3299031"/>
    <lineage>
        <taxon>Bacteria</taxon>
        <taxon>Pseudomonadati</taxon>
        <taxon>Pseudomonadota</taxon>
        <taxon>Betaproteobacteria</taxon>
        <taxon>Burkholderiales</taxon>
        <taxon>Sphaerotilaceae</taxon>
        <taxon>Roseateles</taxon>
    </lineage>
</organism>
<sequence length="55" mass="5682">MSAAAMASEAPVTTLKLSGRPMRMLPSHCAWRASSTSWRKSGSAGLAVSEEVCAG</sequence>
<comment type="caution">
    <text evidence="1">The sequence shown here is derived from an EMBL/GenBank/DDBJ whole genome shotgun (WGS) entry which is preliminary data.</text>
</comment>
<evidence type="ECO:0000313" key="1">
    <source>
        <dbReference type="EMBL" id="MFG6439888.1"/>
    </source>
</evidence>
<dbReference type="EMBL" id="JBIGHW010000002">
    <property type="protein sequence ID" value="MFG6439888.1"/>
    <property type="molecule type" value="Genomic_DNA"/>
</dbReference>
<protein>
    <submittedName>
        <fullName evidence="1">Uncharacterized protein</fullName>
    </submittedName>
</protein>
<name>A0ABW7FE51_9BURK</name>
<reference evidence="1 2" key="1">
    <citation type="submission" date="2024-08" db="EMBL/GenBank/DDBJ databases">
        <authorList>
            <person name="Lu H."/>
        </authorList>
    </citation>
    <scope>NUCLEOTIDE SEQUENCE [LARGE SCALE GENOMIC DNA]</scope>
    <source>
        <strain evidence="1 2">LKC17W</strain>
    </source>
</reference>
<proteinExistence type="predicted"/>
<accession>A0ABW7FE51</accession>